<dbReference type="Proteomes" id="UP000193435">
    <property type="component" value="Unassembled WGS sequence"/>
</dbReference>
<reference evidence="12 13" key="1">
    <citation type="submission" date="2017-04" db="EMBL/GenBank/DDBJ databases">
        <authorList>
            <person name="Afonso C.L."/>
            <person name="Miller P.J."/>
            <person name="Scott M.A."/>
            <person name="Spackman E."/>
            <person name="Goraichik I."/>
            <person name="Dimitrov K.M."/>
            <person name="Suarez D.L."/>
            <person name="Swayne D.E."/>
        </authorList>
    </citation>
    <scope>NUCLEOTIDE SEQUENCE [LARGE SCALE GENOMIC DNA]</scope>
    <source>
        <strain evidence="12 13">LMG26642</strain>
    </source>
</reference>
<evidence type="ECO:0000259" key="11">
    <source>
        <dbReference type="Pfam" id="PF01467"/>
    </source>
</evidence>
<proteinExistence type="inferred from homology"/>
<dbReference type="GO" id="GO:0009435">
    <property type="term" value="P:NAD+ biosynthetic process"/>
    <property type="evidence" value="ECO:0007669"/>
    <property type="project" value="UniProtKB-UniRule"/>
</dbReference>
<dbReference type="NCBIfam" id="TIGR00125">
    <property type="entry name" value="cyt_tran_rel"/>
    <property type="match status" value="1"/>
</dbReference>
<dbReference type="CDD" id="cd02165">
    <property type="entry name" value="NMNAT"/>
    <property type="match status" value="1"/>
</dbReference>
<keyword evidence="7 10" id="KW-0067">ATP-binding</keyword>
<evidence type="ECO:0000256" key="7">
    <source>
        <dbReference type="ARBA" id="ARBA00022840"/>
    </source>
</evidence>
<dbReference type="Gene3D" id="3.40.50.620">
    <property type="entry name" value="HUPs"/>
    <property type="match status" value="1"/>
</dbReference>
<feature type="domain" description="Cytidyltransferase-like" evidence="11">
    <location>
        <begin position="29"/>
        <end position="185"/>
    </location>
</feature>
<protein>
    <recommendedName>
        <fullName evidence="10">Probable nicotinate-nucleotide adenylyltransferase</fullName>
        <ecNumber evidence="10">2.7.7.18</ecNumber>
    </recommendedName>
    <alternativeName>
        <fullName evidence="10">Deamido-NAD(+) diphosphorylase</fullName>
    </alternativeName>
    <alternativeName>
        <fullName evidence="10">Deamido-NAD(+) pyrophosphorylase</fullName>
    </alternativeName>
    <alternativeName>
        <fullName evidence="10">Nicotinate mononucleotide adenylyltransferase</fullName>
        <shortName evidence="10">NaMN adenylyltransferase</shortName>
    </alternativeName>
</protein>
<evidence type="ECO:0000256" key="6">
    <source>
        <dbReference type="ARBA" id="ARBA00022741"/>
    </source>
</evidence>
<dbReference type="InterPro" id="IPR004821">
    <property type="entry name" value="Cyt_trans-like"/>
</dbReference>
<dbReference type="STRING" id="1073423.SAMN04488700_2265"/>
<accession>A0A1X7NP08</accession>
<dbReference type="AlphaFoldDB" id="A0A1X7NP08"/>
<dbReference type="NCBIfam" id="NF000841">
    <property type="entry name" value="PRK00071.1-4"/>
    <property type="match status" value="1"/>
</dbReference>
<evidence type="ECO:0000256" key="1">
    <source>
        <dbReference type="ARBA" id="ARBA00002324"/>
    </source>
</evidence>
<sequence length="217" mass="24995">MRRQTVSFNQTKGLTNDISLEIERKKVGILGGTFNPPHVGHLIIADQVCRKLDLDKLYFMPSANPPHRNGKKAIPASYRLEMVEAAIQNNLYFDVERAEIERGGKSFTYDTMVQLVEKNPDIDYYFVIGGDMVDYLPKWHKIDKLIDLVQFVGVNRPGYAVITDYPIIWVDIPSIDISSTLLREKLKMNCSVRYLIPDQTLEYIHEKGLYQNDDKIN</sequence>
<evidence type="ECO:0000256" key="3">
    <source>
        <dbReference type="ARBA" id="ARBA00022642"/>
    </source>
</evidence>
<keyword evidence="8 10" id="KW-0520">NAD</keyword>
<keyword evidence="4 10" id="KW-0808">Transferase</keyword>
<comment type="catalytic activity">
    <reaction evidence="9 10">
        <text>nicotinate beta-D-ribonucleotide + ATP + H(+) = deamido-NAD(+) + diphosphate</text>
        <dbReference type="Rhea" id="RHEA:22860"/>
        <dbReference type="ChEBI" id="CHEBI:15378"/>
        <dbReference type="ChEBI" id="CHEBI:30616"/>
        <dbReference type="ChEBI" id="CHEBI:33019"/>
        <dbReference type="ChEBI" id="CHEBI:57502"/>
        <dbReference type="ChEBI" id="CHEBI:58437"/>
        <dbReference type="EC" id="2.7.7.18"/>
    </reaction>
</comment>
<comment type="function">
    <text evidence="1 10">Catalyzes the reversible adenylation of nicotinate mononucleotide (NaMN) to nicotinic acid adenine dinucleotide (NaAD).</text>
</comment>
<dbReference type="GO" id="GO:0004515">
    <property type="term" value="F:nicotinate-nucleotide adenylyltransferase activity"/>
    <property type="evidence" value="ECO:0007669"/>
    <property type="project" value="UniProtKB-UniRule"/>
</dbReference>
<dbReference type="UniPathway" id="UPA00253">
    <property type="reaction ID" value="UER00332"/>
</dbReference>
<dbReference type="GO" id="GO:0005524">
    <property type="term" value="F:ATP binding"/>
    <property type="evidence" value="ECO:0007669"/>
    <property type="project" value="UniProtKB-KW"/>
</dbReference>
<organism evidence="12 13">
    <name type="scientific">Carnobacterium iners</name>
    <dbReference type="NCBI Taxonomy" id="1073423"/>
    <lineage>
        <taxon>Bacteria</taxon>
        <taxon>Bacillati</taxon>
        <taxon>Bacillota</taxon>
        <taxon>Bacilli</taxon>
        <taxon>Lactobacillales</taxon>
        <taxon>Carnobacteriaceae</taxon>
        <taxon>Carnobacterium</taxon>
    </lineage>
</organism>
<dbReference type="PANTHER" id="PTHR39321">
    <property type="entry name" value="NICOTINATE-NUCLEOTIDE ADENYLYLTRANSFERASE-RELATED"/>
    <property type="match status" value="1"/>
</dbReference>
<dbReference type="InterPro" id="IPR005248">
    <property type="entry name" value="NadD/NMNAT"/>
</dbReference>
<dbReference type="HAMAP" id="MF_00244">
    <property type="entry name" value="NaMN_adenylyltr"/>
    <property type="match status" value="1"/>
</dbReference>
<gene>
    <name evidence="10" type="primary">nadD</name>
    <name evidence="12" type="ORF">SAMN04488700_2265</name>
</gene>
<evidence type="ECO:0000313" key="13">
    <source>
        <dbReference type="Proteomes" id="UP000193435"/>
    </source>
</evidence>
<keyword evidence="13" id="KW-1185">Reference proteome</keyword>
<keyword evidence="6 10" id="KW-0547">Nucleotide-binding</keyword>
<evidence type="ECO:0000256" key="5">
    <source>
        <dbReference type="ARBA" id="ARBA00022695"/>
    </source>
</evidence>
<dbReference type="EC" id="2.7.7.18" evidence="10"/>
<keyword evidence="5 10" id="KW-0548">Nucleotidyltransferase</keyword>
<dbReference type="InterPro" id="IPR014729">
    <property type="entry name" value="Rossmann-like_a/b/a_fold"/>
</dbReference>
<dbReference type="Pfam" id="PF01467">
    <property type="entry name" value="CTP_transf_like"/>
    <property type="match status" value="1"/>
</dbReference>
<evidence type="ECO:0000256" key="8">
    <source>
        <dbReference type="ARBA" id="ARBA00023027"/>
    </source>
</evidence>
<dbReference type="NCBIfam" id="NF000840">
    <property type="entry name" value="PRK00071.1-3"/>
    <property type="match status" value="1"/>
</dbReference>
<evidence type="ECO:0000256" key="9">
    <source>
        <dbReference type="ARBA" id="ARBA00048721"/>
    </source>
</evidence>
<dbReference type="EMBL" id="FXBJ01000002">
    <property type="protein sequence ID" value="SMH39700.1"/>
    <property type="molecule type" value="Genomic_DNA"/>
</dbReference>
<keyword evidence="3 10" id="KW-0662">Pyridine nucleotide biosynthesis</keyword>
<dbReference type="NCBIfam" id="TIGR00482">
    <property type="entry name" value="nicotinate (nicotinamide) nucleotide adenylyltransferase"/>
    <property type="match status" value="1"/>
</dbReference>
<dbReference type="SUPFAM" id="SSF52374">
    <property type="entry name" value="Nucleotidylyl transferase"/>
    <property type="match status" value="1"/>
</dbReference>
<comment type="pathway">
    <text evidence="2 10">Cofactor biosynthesis; NAD(+) biosynthesis; deamido-NAD(+) from nicotinate D-ribonucleotide: step 1/1.</text>
</comment>
<comment type="similarity">
    <text evidence="10">Belongs to the NadD family.</text>
</comment>
<evidence type="ECO:0000256" key="10">
    <source>
        <dbReference type="HAMAP-Rule" id="MF_00244"/>
    </source>
</evidence>
<dbReference type="PANTHER" id="PTHR39321:SF3">
    <property type="entry name" value="PHOSPHOPANTETHEINE ADENYLYLTRANSFERASE"/>
    <property type="match status" value="1"/>
</dbReference>
<name>A0A1X7NP08_9LACT</name>
<evidence type="ECO:0000313" key="12">
    <source>
        <dbReference type="EMBL" id="SMH39700.1"/>
    </source>
</evidence>
<evidence type="ECO:0000256" key="4">
    <source>
        <dbReference type="ARBA" id="ARBA00022679"/>
    </source>
</evidence>
<evidence type="ECO:0000256" key="2">
    <source>
        <dbReference type="ARBA" id="ARBA00005019"/>
    </source>
</evidence>